<proteinExistence type="predicted"/>
<dbReference type="EMBL" id="VSRR010016749">
    <property type="protein sequence ID" value="MPC59648.1"/>
    <property type="molecule type" value="Genomic_DNA"/>
</dbReference>
<dbReference type="AlphaFoldDB" id="A0A5B7GRG1"/>
<evidence type="ECO:0000313" key="2">
    <source>
        <dbReference type="Proteomes" id="UP000324222"/>
    </source>
</evidence>
<evidence type="ECO:0000313" key="1">
    <source>
        <dbReference type="EMBL" id="MPC59648.1"/>
    </source>
</evidence>
<comment type="caution">
    <text evidence="1">The sequence shown here is derived from an EMBL/GenBank/DDBJ whole genome shotgun (WGS) entry which is preliminary data.</text>
</comment>
<name>A0A5B7GRG1_PORTR</name>
<accession>A0A5B7GRG1</accession>
<sequence>MQLSPTPSPYPYFALSSSLSCGSPLSLSPFHYSENGQASSQCRKVGLGMTSKDLFTVNRRLRTQHFGDQCERLGLPTSEILYAVTD</sequence>
<protein>
    <submittedName>
        <fullName evidence="1">Uncharacterized protein</fullName>
    </submittedName>
</protein>
<gene>
    <name evidence="1" type="ORF">E2C01_053672</name>
</gene>
<organism evidence="1 2">
    <name type="scientific">Portunus trituberculatus</name>
    <name type="common">Swimming crab</name>
    <name type="synonym">Neptunus trituberculatus</name>
    <dbReference type="NCBI Taxonomy" id="210409"/>
    <lineage>
        <taxon>Eukaryota</taxon>
        <taxon>Metazoa</taxon>
        <taxon>Ecdysozoa</taxon>
        <taxon>Arthropoda</taxon>
        <taxon>Crustacea</taxon>
        <taxon>Multicrustacea</taxon>
        <taxon>Malacostraca</taxon>
        <taxon>Eumalacostraca</taxon>
        <taxon>Eucarida</taxon>
        <taxon>Decapoda</taxon>
        <taxon>Pleocyemata</taxon>
        <taxon>Brachyura</taxon>
        <taxon>Eubrachyura</taxon>
        <taxon>Portunoidea</taxon>
        <taxon>Portunidae</taxon>
        <taxon>Portuninae</taxon>
        <taxon>Portunus</taxon>
    </lineage>
</organism>
<dbReference type="Proteomes" id="UP000324222">
    <property type="component" value="Unassembled WGS sequence"/>
</dbReference>
<keyword evidence="2" id="KW-1185">Reference proteome</keyword>
<reference evidence="1 2" key="1">
    <citation type="submission" date="2019-05" db="EMBL/GenBank/DDBJ databases">
        <title>Another draft genome of Portunus trituberculatus and its Hox gene families provides insights of decapod evolution.</title>
        <authorList>
            <person name="Jeong J.-H."/>
            <person name="Song I."/>
            <person name="Kim S."/>
            <person name="Choi T."/>
            <person name="Kim D."/>
            <person name="Ryu S."/>
            <person name="Kim W."/>
        </authorList>
    </citation>
    <scope>NUCLEOTIDE SEQUENCE [LARGE SCALE GENOMIC DNA]</scope>
    <source>
        <tissue evidence="1">Muscle</tissue>
    </source>
</reference>